<feature type="compositionally biased region" description="Basic and acidic residues" evidence="5">
    <location>
        <begin position="67"/>
        <end position="88"/>
    </location>
</feature>
<dbReference type="InterPro" id="IPR005419">
    <property type="entry name" value="ZO-2"/>
</dbReference>
<sequence>MEGMDDDPEDRMSYLTAMGADYLSCDSRLISDFEDTDGEGGAYTDNELDEPAEEPLVSSITRSSEPVQHEEARTQNREESFDYSRSYEYKSNSPTAVVGNEIPGASAKSHPPPVAAKPAIGRSILKPSTPVPPPESEEVGEGSEEQDNTPKSVLGKVKIFEKMDHKARLQRMQELQEAQNARIEIAQKHPDIYAVPIKTHKPDPGLPQYTSSRPPEPQKGPSRLYQDARGSYGSDAEEEEYRQQLSEHSKRGYYGQASRYRDTEL</sequence>
<dbReference type="PRINTS" id="PR01597">
    <property type="entry name" value="ZONOCCLUDNS"/>
</dbReference>
<evidence type="ECO:0000256" key="4">
    <source>
        <dbReference type="ARBA" id="ARBA00023136"/>
    </source>
</evidence>
<reference evidence="6 7" key="1">
    <citation type="journal article" date="2020" name="Nature">
        <title>Six reference-quality genomes reveal evolution of bat adaptations.</title>
        <authorList>
            <person name="Jebb D."/>
            <person name="Huang Z."/>
            <person name="Pippel M."/>
            <person name="Hughes G.M."/>
            <person name="Lavrichenko K."/>
            <person name="Devanna P."/>
            <person name="Winkler S."/>
            <person name="Jermiin L.S."/>
            <person name="Skirmuntt E.C."/>
            <person name="Katzourakis A."/>
            <person name="Burkitt-Gray L."/>
            <person name="Ray D.A."/>
            <person name="Sullivan K.A.M."/>
            <person name="Roscito J.G."/>
            <person name="Kirilenko B.M."/>
            <person name="Davalos L.M."/>
            <person name="Corthals A.P."/>
            <person name="Power M.L."/>
            <person name="Jones G."/>
            <person name="Ransome R.D."/>
            <person name="Dechmann D.K.N."/>
            <person name="Locatelli A.G."/>
            <person name="Puechmaille S.J."/>
            <person name="Fedrigo O."/>
            <person name="Jarvis E.D."/>
            <person name="Hiller M."/>
            <person name="Vernes S.C."/>
            <person name="Myers E.W."/>
            <person name="Teeling E.C."/>
        </authorList>
    </citation>
    <scope>NUCLEOTIDE SEQUENCE [LARGE SCALE GENOMIC DNA]</scope>
    <source>
        <strain evidence="6">MRhiFer1</strain>
        <tissue evidence="6">Lung</tissue>
    </source>
</reference>
<evidence type="ECO:0000256" key="1">
    <source>
        <dbReference type="ARBA" id="ARBA00004170"/>
    </source>
</evidence>
<dbReference type="GO" id="GO:1905605">
    <property type="term" value="P:positive regulation of blood-brain barrier permeability"/>
    <property type="evidence" value="ECO:0007669"/>
    <property type="project" value="TreeGrafter"/>
</dbReference>
<evidence type="ECO:0000313" key="6">
    <source>
        <dbReference type="EMBL" id="KAF6328237.1"/>
    </source>
</evidence>
<dbReference type="PANTHER" id="PTHR13865:SF26">
    <property type="entry name" value="TIGHT JUNCTION PROTEIN ZO-2"/>
    <property type="match status" value="1"/>
</dbReference>
<feature type="compositionally biased region" description="Acidic residues" evidence="5">
    <location>
        <begin position="135"/>
        <end position="147"/>
    </location>
</feature>
<proteinExistence type="inferred from homology"/>
<feature type="region of interest" description="Disordered" evidence="5">
    <location>
        <begin position="193"/>
        <end position="265"/>
    </location>
</feature>
<dbReference type="Proteomes" id="UP000585614">
    <property type="component" value="Unassembled WGS sequence"/>
</dbReference>
<dbReference type="GO" id="GO:0090557">
    <property type="term" value="P:establishment of endothelial intestinal barrier"/>
    <property type="evidence" value="ECO:0007669"/>
    <property type="project" value="TreeGrafter"/>
</dbReference>
<accession>A0A7J7VSP4</accession>
<feature type="region of interest" description="Disordered" evidence="5">
    <location>
        <begin position="31"/>
        <end position="156"/>
    </location>
</feature>
<comment type="caution">
    <text evidence="6">The sequence shown here is derived from an EMBL/GenBank/DDBJ whole genome shotgun (WGS) entry which is preliminary data.</text>
</comment>
<comment type="subcellular location">
    <subcellularLocation>
        <location evidence="1">Membrane</location>
        <topology evidence="1">Peripheral membrane protein</topology>
    </subcellularLocation>
</comment>
<protein>
    <submittedName>
        <fullName evidence="6">Tight junction protein 2</fullName>
    </submittedName>
</protein>
<keyword evidence="4" id="KW-0472">Membrane</keyword>
<name>A0A7J7VSP4_RHIFE</name>
<comment type="similarity">
    <text evidence="2">Belongs to the MAGUK family.</text>
</comment>
<evidence type="ECO:0000256" key="3">
    <source>
        <dbReference type="ARBA" id="ARBA00022737"/>
    </source>
</evidence>
<evidence type="ECO:0000313" key="7">
    <source>
        <dbReference type="Proteomes" id="UP000585614"/>
    </source>
</evidence>
<feature type="compositionally biased region" description="Basic and acidic residues" evidence="5">
    <location>
        <begin position="241"/>
        <end position="250"/>
    </location>
</feature>
<dbReference type="GO" id="GO:0050839">
    <property type="term" value="F:cell adhesion molecule binding"/>
    <property type="evidence" value="ECO:0007669"/>
    <property type="project" value="TreeGrafter"/>
</dbReference>
<evidence type="ECO:0000256" key="2">
    <source>
        <dbReference type="ARBA" id="ARBA00007014"/>
    </source>
</evidence>
<evidence type="ECO:0000256" key="5">
    <source>
        <dbReference type="SAM" id="MobiDB-lite"/>
    </source>
</evidence>
<organism evidence="6 7">
    <name type="scientific">Rhinolophus ferrumequinum</name>
    <name type="common">Greater horseshoe bat</name>
    <dbReference type="NCBI Taxonomy" id="59479"/>
    <lineage>
        <taxon>Eukaryota</taxon>
        <taxon>Metazoa</taxon>
        <taxon>Chordata</taxon>
        <taxon>Craniata</taxon>
        <taxon>Vertebrata</taxon>
        <taxon>Euteleostomi</taxon>
        <taxon>Mammalia</taxon>
        <taxon>Eutheria</taxon>
        <taxon>Laurasiatheria</taxon>
        <taxon>Chiroptera</taxon>
        <taxon>Yinpterochiroptera</taxon>
        <taxon>Rhinolophoidea</taxon>
        <taxon>Rhinolophidae</taxon>
        <taxon>Rhinolophinae</taxon>
        <taxon>Rhinolophus</taxon>
    </lineage>
</organism>
<dbReference type="GO" id="GO:0150105">
    <property type="term" value="P:protein localization to cell-cell junction"/>
    <property type="evidence" value="ECO:0007669"/>
    <property type="project" value="TreeGrafter"/>
</dbReference>
<dbReference type="GO" id="GO:0005923">
    <property type="term" value="C:bicellular tight junction"/>
    <property type="evidence" value="ECO:0007669"/>
    <property type="project" value="InterPro"/>
</dbReference>
<dbReference type="AlphaFoldDB" id="A0A7J7VSP4"/>
<dbReference type="InterPro" id="IPR005417">
    <property type="entry name" value="ZO"/>
</dbReference>
<dbReference type="EMBL" id="JACAGC010000012">
    <property type="protein sequence ID" value="KAF6328237.1"/>
    <property type="molecule type" value="Genomic_DNA"/>
</dbReference>
<dbReference type="PRINTS" id="PR01599">
    <property type="entry name" value="ZONOCCLUDNS2"/>
</dbReference>
<dbReference type="GO" id="GO:0045216">
    <property type="term" value="P:cell-cell junction organization"/>
    <property type="evidence" value="ECO:0007669"/>
    <property type="project" value="TreeGrafter"/>
</dbReference>
<dbReference type="PANTHER" id="PTHR13865">
    <property type="entry name" value="TIGHT JUNCTION PROTEIN"/>
    <property type="match status" value="1"/>
</dbReference>
<dbReference type="GO" id="GO:0098609">
    <property type="term" value="P:cell-cell adhesion"/>
    <property type="evidence" value="ECO:0007669"/>
    <property type="project" value="TreeGrafter"/>
</dbReference>
<dbReference type="GO" id="GO:0005886">
    <property type="term" value="C:plasma membrane"/>
    <property type="evidence" value="ECO:0007669"/>
    <property type="project" value="TreeGrafter"/>
</dbReference>
<keyword evidence="3" id="KW-0677">Repeat</keyword>
<gene>
    <name evidence="6" type="ORF">mRhiFer1_016955</name>
</gene>